<proteinExistence type="predicted"/>
<dbReference type="OrthoDB" id="9797599at2"/>
<dbReference type="AlphaFoldDB" id="A0A223NWT2"/>
<dbReference type="GO" id="GO:0003677">
    <property type="term" value="F:DNA binding"/>
    <property type="evidence" value="ECO:0007669"/>
    <property type="project" value="UniProtKB-KW"/>
</dbReference>
<dbReference type="Pfam" id="PF01638">
    <property type="entry name" value="HxlR"/>
    <property type="match status" value="1"/>
</dbReference>
<dbReference type="InterPro" id="IPR002577">
    <property type="entry name" value="HTH_HxlR"/>
</dbReference>
<sequence>MSAKELYVGCPVQHARKYLGGKWQIAILSNLKKQPARFVELKNMLPGISDKVLSQDLQFFEQAGIVQKEIFACIPPRVEYKLTPQGLTLIPVIETIVKWGYCHLQEEKVNRSTRSTPASVIADIEAMLAK</sequence>
<gene>
    <name evidence="5" type="ORF">MuYL_2275</name>
</gene>
<dbReference type="Gene3D" id="1.10.10.10">
    <property type="entry name" value="Winged helix-like DNA-binding domain superfamily/Winged helix DNA-binding domain"/>
    <property type="match status" value="1"/>
</dbReference>
<organism evidence="5 6">
    <name type="scientific">Mucilaginibacter xinganensis</name>
    <dbReference type="NCBI Taxonomy" id="1234841"/>
    <lineage>
        <taxon>Bacteria</taxon>
        <taxon>Pseudomonadati</taxon>
        <taxon>Bacteroidota</taxon>
        <taxon>Sphingobacteriia</taxon>
        <taxon>Sphingobacteriales</taxon>
        <taxon>Sphingobacteriaceae</taxon>
        <taxon>Mucilaginibacter</taxon>
    </lineage>
</organism>
<dbReference type="InterPro" id="IPR036390">
    <property type="entry name" value="WH_DNA-bd_sf"/>
</dbReference>
<protein>
    <submittedName>
        <fullName evidence="5">Transcriptional regulator</fullName>
    </submittedName>
</protein>
<dbReference type="PANTHER" id="PTHR33204">
    <property type="entry name" value="TRANSCRIPTIONAL REGULATOR, MARR FAMILY"/>
    <property type="match status" value="1"/>
</dbReference>
<evidence type="ECO:0000313" key="6">
    <source>
        <dbReference type="Proteomes" id="UP000215002"/>
    </source>
</evidence>
<dbReference type="PROSITE" id="PS51118">
    <property type="entry name" value="HTH_HXLR"/>
    <property type="match status" value="1"/>
</dbReference>
<accession>A0A223NWT2</accession>
<evidence type="ECO:0000259" key="4">
    <source>
        <dbReference type="PROSITE" id="PS51118"/>
    </source>
</evidence>
<feature type="domain" description="HTH hxlR-type" evidence="4">
    <location>
        <begin position="10"/>
        <end position="108"/>
    </location>
</feature>
<dbReference type="RefSeq" id="WP_157740753.1">
    <property type="nucleotide sequence ID" value="NZ_CP022743.1"/>
</dbReference>
<keyword evidence="6" id="KW-1185">Reference proteome</keyword>
<dbReference type="InterPro" id="IPR036388">
    <property type="entry name" value="WH-like_DNA-bd_sf"/>
</dbReference>
<dbReference type="KEGG" id="muc:MuYL_2275"/>
<dbReference type="SUPFAM" id="SSF46785">
    <property type="entry name" value="Winged helix' DNA-binding domain"/>
    <property type="match status" value="1"/>
</dbReference>
<dbReference type="EMBL" id="CP022743">
    <property type="protein sequence ID" value="ASU34164.1"/>
    <property type="molecule type" value="Genomic_DNA"/>
</dbReference>
<evidence type="ECO:0000313" key="5">
    <source>
        <dbReference type="EMBL" id="ASU34164.1"/>
    </source>
</evidence>
<reference evidence="5 6" key="1">
    <citation type="submission" date="2017-08" db="EMBL/GenBank/DDBJ databases">
        <title>Complete genome sequence of Mucilaginibacter sp. strain BJC16-A31.</title>
        <authorList>
            <consortium name="Henan University of Science and Technology"/>
            <person name="You X."/>
        </authorList>
    </citation>
    <scope>NUCLEOTIDE SEQUENCE [LARGE SCALE GENOMIC DNA]</scope>
    <source>
        <strain evidence="5 6">BJC16-A31</strain>
    </source>
</reference>
<evidence type="ECO:0000256" key="2">
    <source>
        <dbReference type="ARBA" id="ARBA00023125"/>
    </source>
</evidence>
<dbReference type="Proteomes" id="UP000215002">
    <property type="component" value="Chromosome"/>
</dbReference>
<name>A0A223NWT2_9SPHI</name>
<evidence type="ECO:0000256" key="3">
    <source>
        <dbReference type="ARBA" id="ARBA00023163"/>
    </source>
</evidence>
<keyword evidence="2" id="KW-0238">DNA-binding</keyword>
<evidence type="ECO:0000256" key="1">
    <source>
        <dbReference type="ARBA" id="ARBA00023015"/>
    </source>
</evidence>
<keyword evidence="1" id="KW-0805">Transcription regulation</keyword>
<keyword evidence="3" id="KW-0804">Transcription</keyword>